<evidence type="ECO:0000256" key="3">
    <source>
        <dbReference type="SAM" id="Phobius"/>
    </source>
</evidence>
<feature type="domain" description="GGDEF" evidence="4">
    <location>
        <begin position="459"/>
        <end position="590"/>
    </location>
</feature>
<evidence type="ECO:0000313" key="6">
    <source>
        <dbReference type="Proteomes" id="UP000317839"/>
    </source>
</evidence>
<dbReference type="GO" id="GO:0052621">
    <property type="term" value="F:diguanylate cyclase activity"/>
    <property type="evidence" value="ECO:0007669"/>
    <property type="project" value="UniProtKB-EC"/>
</dbReference>
<organism evidence="5 6">
    <name type="scientific">Aliikangiella marina</name>
    <dbReference type="NCBI Taxonomy" id="1712262"/>
    <lineage>
        <taxon>Bacteria</taxon>
        <taxon>Pseudomonadati</taxon>
        <taxon>Pseudomonadota</taxon>
        <taxon>Gammaproteobacteria</taxon>
        <taxon>Oceanospirillales</taxon>
        <taxon>Pleioneaceae</taxon>
        <taxon>Aliikangiella</taxon>
    </lineage>
</organism>
<comment type="caution">
    <text evidence="5">The sequence shown here is derived from an EMBL/GenBank/DDBJ whole genome shotgun (WGS) entry which is preliminary data.</text>
</comment>
<evidence type="ECO:0000256" key="2">
    <source>
        <dbReference type="ARBA" id="ARBA00034247"/>
    </source>
</evidence>
<dbReference type="InterPro" id="IPR000160">
    <property type="entry name" value="GGDEF_dom"/>
</dbReference>
<dbReference type="PROSITE" id="PS50887">
    <property type="entry name" value="GGDEF"/>
    <property type="match status" value="1"/>
</dbReference>
<dbReference type="EMBL" id="VIKR01000004">
    <property type="protein sequence ID" value="TQV73012.1"/>
    <property type="molecule type" value="Genomic_DNA"/>
</dbReference>
<dbReference type="SMART" id="SM00267">
    <property type="entry name" value="GGDEF"/>
    <property type="match status" value="1"/>
</dbReference>
<dbReference type="SUPFAM" id="SSF55073">
    <property type="entry name" value="Nucleotide cyclase"/>
    <property type="match status" value="1"/>
</dbReference>
<dbReference type="Gene3D" id="3.30.70.270">
    <property type="match status" value="1"/>
</dbReference>
<keyword evidence="3" id="KW-0472">Membrane</keyword>
<dbReference type="Gene3D" id="2.60.120.260">
    <property type="entry name" value="Galactose-binding domain-like"/>
    <property type="match status" value="1"/>
</dbReference>
<feature type="transmembrane region" description="Helical" evidence="3">
    <location>
        <begin position="336"/>
        <end position="358"/>
    </location>
</feature>
<proteinExistence type="predicted"/>
<dbReference type="GO" id="GO:0043709">
    <property type="term" value="P:cell adhesion involved in single-species biofilm formation"/>
    <property type="evidence" value="ECO:0007669"/>
    <property type="project" value="TreeGrafter"/>
</dbReference>
<sequence>MTWQNAFMGNFQNKQKECNSTDMRSFLIWILLSFCLFSDGLIAAENTTSKSKTDSLLQTSSNEQLDLPLLLNSGWFFCPVQNYQPDVDISILNCKPINLPVEWESIQPGYDGYALLYNRFTLPNENRLTNLGLFIKRLRDADKVFLNRQYVGATGEFPPDFQKAVLYSRLYPIPQELLKPGEDNLLTIWIYNDARPGGITQETPVIDNYFELVDQFYDDNLKALAFIIIIFMFALVHFIYFMFHRQSFENFSYAIFLILWGSYLYTITNLPLTTELSMNFLFRSNIALFFLIFSTFPFFLYQFFQQKIPRALKIIIGISLAMAPFCFLLPEPKLLYYPLQFIEVLTIPALLIIYHLLFKVIRAKLAYAKLIACVIVLYTCFGAADIFIDLLGIQQTRDFEIFSLWGLLILSLCLTLIMAHKNLVYYKDATVDRLTNALRYSEFISRLDLEVFRADRENHPLVLLMIDLDNFKKINDQFGHMQGDKVLVMVAEALRGELRHFDLLGRYGGDEFCVAAILENDREIRNFVIRLHDKINKLCIEKKNQEVPIRATFGAVIRHSGEEITSQTLVERADNLLITAKSNQKGTVLW</sequence>
<keyword evidence="6" id="KW-1185">Reference proteome</keyword>
<dbReference type="Pfam" id="PF00990">
    <property type="entry name" value="GGDEF"/>
    <property type="match status" value="1"/>
</dbReference>
<dbReference type="AlphaFoldDB" id="A0A545T756"/>
<dbReference type="SUPFAM" id="SSF49785">
    <property type="entry name" value="Galactose-binding domain-like"/>
    <property type="match status" value="1"/>
</dbReference>
<evidence type="ECO:0000259" key="4">
    <source>
        <dbReference type="PROSITE" id="PS50887"/>
    </source>
</evidence>
<dbReference type="GO" id="GO:1902201">
    <property type="term" value="P:negative regulation of bacterial-type flagellum-dependent cell motility"/>
    <property type="evidence" value="ECO:0007669"/>
    <property type="project" value="TreeGrafter"/>
</dbReference>
<gene>
    <name evidence="5" type="ORF">FLL45_16245</name>
</gene>
<protein>
    <recommendedName>
        <fullName evidence="1">diguanylate cyclase</fullName>
        <ecNumber evidence="1">2.7.7.65</ecNumber>
    </recommendedName>
</protein>
<dbReference type="PANTHER" id="PTHR45138">
    <property type="entry name" value="REGULATORY COMPONENTS OF SENSORY TRANSDUCTION SYSTEM"/>
    <property type="match status" value="1"/>
</dbReference>
<keyword evidence="3" id="KW-0812">Transmembrane</keyword>
<dbReference type="NCBIfam" id="TIGR00254">
    <property type="entry name" value="GGDEF"/>
    <property type="match status" value="1"/>
</dbReference>
<dbReference type="EC" id="2.7.7.65" evidence="1"/>
<dbReference type="InterPro" id="IPR029787">
    <property type="entry name" value="Nucleotide_cyclase"/>
</dbReference>
<dbReference type="Pfam" id="PF07695">
    <property type="entry name" value="7TMR-DISM_7TM"/>
    <property type="match status" value="1"/>
</dbReference>
<dbReference type="InterPro" id="IPR043128">
    <property type="entry name" value="Rev_trsase/Diguanyl_cyclase"/>
</dbReference>
<dbReference type="InterPro" id="IPR050469">
    <property type="entry name" value="Diguanylate_Cyclase"/>
</dbReference>
<feature type="transmembrane region" description="Helical" evidence="3">
    <location>
        <begin position="280"/>
        <end position="304"/>
    </location>
</feature>
<dbReference type="InterPro" id="IPR008979">
    <property type="entry name" value="Galactose-bd-like_sf"/>
</dbReference>
<feature type="transmembrane region" description="Helical" evidence="3">
    <location>
        <begin position="311"/>
        <end position="330"/>
    </location>
</feature>
<feature type="transmembrane region" description="Helical" evidence="3">
    <location>
        <begin position="223"/>
        <end position="243"/>
    </location>
</feature>
<evidence type="ECO:0000313" key="5">
    <source>
        <dbReference type="EMBL" id="TQV73012.1"/>
    </source>
</evidence>
<feature type="transmembrane region" description="Helical" evidence="3">
    <location>
        <begin position="370"/>
        <end position="393"/>
    </location>
</feature>
<comment type="catalytic activity">
    <reaction evidence="2">
        <text>2 GTP = 3',3'-c-di-GMP + 2 diphosphate</text>
        <dbReference type="Rhea" id="RHEA:24898"/>
        <dbReference type="ChEBI" id="CHEBI:33019"/>
        <dbReference type="ChEBI" id="CHEBI:37565"/>
        <dbReference type="ChEBI" id="CHEBI:58805"/>
        <dbReference type="EC" id="2.7.7.65"/>
    </reaction>
</comment>
<evidence type="ECO:0000256" key="1">
    <source>
        <dbReference type="ARBA" id="ARBA00012528"/>
    </source>
</evidence>
<reference evidence="5 6" key="1">
    <citation type="submission" date="2019-06" db="EMBL/GenBank/DDBJ databases">
        <title>Draft genome of Aliikangiella marina GYP-15.</title>
        <authorList>
            <person name="Wang G."/>
        </authorList>
    </citation>
    <scope>NUCLEOTIDE SEQUENCE [LARGE SCALE GENOMIC DNA]</scope>
    <source>
        <strain evidence="5 6">GYP-15</strain>
    </source>
</reference>
<dbReference type="PANTHER" id="PTHR45138:SF9">
    <property type="entry name" value="DIGUANYLATE CYCLASE DGCM-RELATED"/>
    <property type="match status" value="1"/>
</dbReference>
<dbReference type="CDD" id="cd01949">
    <property type="entry name" value="GGDEF"/>
    <property type="match status" value="1"/>
</dbReference>
<feature type="transmembrane region" description="Helical" evidence="3">
    <location>
        <begin position="250"/>
        <end position="268"/>
    </location>
</feature>
<dbReference type="Proteomes" id="UP000317839">
    <property type="component" value="Unassembled WGS sequence"/>
</dbReference>
<keyword evidence="3" id="KW-1133">Transmembrane helix</keyword>
<feature type="transmembrane region" description="Helical" evidence="3">
    <location>
        <begin position="399"/>
        <end position="419"/>
    </location>
</feature>
<accession>A0A545T756</accession>
<name>A0A545T756_9GAMM</name>
<dbReference type="GO" id="GO:0005886">
    <property type="term" value="C:plasma membrane"/>
    <property type="evidence" value="ECO:0007669"/>
    <property type="project" value="TreeGrafter"/>
</dbReference>
<dbReference type="OrthoDB" id="9812260at2"/>
<dbReference type="InterPro" id="IPR011623">
    <property type="entry name" value="7TMR_DISM_rcpt_extracell_dom1"/>
</dbReference>